<organism evidence="2 3">
    <name type="scientific">Hymenobacter wooponensis</name>
    <dbReference type="NCBI Taxonomy" id="1525360"/>
    <lineage>
        <taxon>Bacteria</taxon>
        <taxon>Pseudomonadati</taxon>
        <taxon>Bacteroidota</taxon>
        <taxon>Cytophagia</taxon>
        <taxon>Cytophagales</taxon>
        <taxon>Hymenobacteraceae</taxon>
        <taxon>Hymenobacter</taxon>
    </lineage>
</organism>
<proteinExistence type="predicted"/>
<name>A0A4Z0MU90_9BACT</name>
<reference evidence="2 3" key="1">
    <citation type="submission" date="2019-04" db="EMBL/GenBank/DDBJ databases">
        <authorList>
            <person name="Feng G."/>
            <person name="Zhang J."/>
            <person name="Zhu H."/>
        </authorList>
    </citation>
    <scope>NUCLEOTIDE SEQUENCE [LARGE SCALE GENOMIC DNA]</scope>
    <source>
        <strain evidence="2 3">JCM 19491</strain>
    </source>
</reference>
<dbReference type="RefSeq" id="WP_135529041.1">
    <property type="nucleotide sequence ID" value="NZ_SRKZ01000001.1"/>
</dbReference>
<dbReference type="Proteomes" id="UP000298284">
    <property type="component" value="Unassembled WGS sequence"/>
</dbReference>
<keyword evidence="1" id="KW-0812">Transmembrane</keyword>
<keyword evidence="1" id="KW-1133">Transmembrane helix</keyword>
<keyword evidence="1" id="KW-0472">Membrane</keyword>
<keyword evidence="3" id="KW-1185">Reference proteome</keyword>
<protein>
    <submittedName>
        <fullName evidence="2">Uncharacterized protein</fullName>
    </submittedName>
</protein>
<dbReference type="EMBL" id="SRKZ01000001">
    <property type="protein sequence ID" value="TGD82886.1"/>
    <property type="molecule type" value="Genomic_DNA"/>
</dbReference>
<accession>A0A4Z0MU90</accession>
<feature type="transmembrane region" description="Helical" evidence="1">
    <location>
        <begin position="38"/>
        <end position="58"/>
    </location>
</feature>
<gene>
    <name evidence="2" type="ORF">EU557_03640</name>
</gene>
<evidence type="ECO:0000313" key="3">
    <source>
        <dbReference type="Proteomes" id="UP000298284"/>
    </source>
</evidence>
<sequence>MSVKEALVCFSVMAICVIAFLITRPALGSEPILKDTSLTDWLSFGASVVGIFFVVKSLQAQAAVNKSQFELFRIESNRAAREIRPFVEFSFVEKNTANSVDEYTYRIKSLNAAANDICFEYLVINGMLNCSPIFFKGSSHSFAVDEERLCYIQTPQNAQFSIKFTLHCLDVAGNHFFKGIELSNQPNLEAVYSNNQDNKRLSENVVLKHPGVTKDSIGSGKAYGSMHRLNTSFNTSERYTGYNGRPV</sequence>
<evidence type="ECO:0000256" key="1">
    <source>
        <dbReference type="SAM" id="Phobius"/>
    </source>
</evidence>
<comment type="caution">
    <text evidence="2">The sequence shown here is derived from an EMBL/GenBank/DDBJ whole genome shotgun (WGS) entry which is preliminary data.</text>
</comment>
<evidence type="ECO:0000313" key="2">
    <source>
        <dbReference type="EMBL" id="TGD82886.1"/>
    </source>
</evidence>
<dbReference type="AlphaFoldDB" id="A0A4Z0MU90"/>